<organism evidence="1 2">
    <name type="scientific">Clostridium butyricum</name>
    <dbReference type="NCBI Taxonomy" id="1492"/>
    <lineage>
        <taxon>Bacteria</taxon>
        <taxon>Bacillati</taxon>
        <taxon>Bacillota</taxon>
        <taxon>Clostridia</taxon>
        <taxon>Eubacteriales</taxon>
        <taxon>Clostridiaceae</taxon>
        <taxon>Clostridium</taxon>
    </lineage>
</organism>
<sequence>MNLQEIRNFLKDLFSKPLGDGKKRNIVFWYDENEDFVEEIDSFDLEDVKVIKLTQNNAFYTKYYIENEDTENNILIYSNMKKPEPNEDWLYDIFCYSEEFSTDRATVIMRELGVTNPALRDEFKLYNTFFKNKERIAAFKNLNITDFTEEKVHMAMLSVLTKTKIMDFEEILKNLIKDYLDDEHRLYENISKFGSEEELWNLIRKYYGYSFEEKSLERFMATLLITNMNETVKFDLPKQYDSFISKKITNCIVFIDHFMNNVNDSIYYDKMQYIIGEKMKINALIDKNDNDTFASNDTFEVVDKLILRRITDLIKEGVEEYDKYLSLLSSRRTLHYYRKYISEYKALKWSINLLKKKKELDSLIKTESIYDMVKTYANSYYYIDKAYRKFYYYYDNCNEKDLLCDLKDIVENLYNNWYLQELSIKWNDALSKNNGWRIDGLKQQDRFYSEFVKYEHKERTYVIISDGLRYESADELNTLLTNERKGKSKLEYIQGVLPSYTKLGMAALLPNRFIEINDNYDVLVDGINSNGTENRDKILKLSNTKSLGVTYDSVMDMKDAEIRKAFTGLDIVYIYHNTIDARGDHASTEREVFSATEEAFKEITLLVNKLVNRVSAASIIITADHGYLYKRSAMEESNKLSGVKLDDGEDNRRFLLTSNKEEVEGTIMFSMDYLLGKDSDKYVITPKGTSRFKVQGAGANYVHGGVMPQEIIVPVIKFKNDRSISSVNDIRKVKITLTSITRKITNIITYLEFFQDEMIQDKVLSKKVKCYFEDEEGDRISNENIIIGDSRSENPKERSYREKFVLKSMPYDKTKQYFLVIEDAEDSNGDYDRIPFNIDIAIVDEFGF</sequence>
<evidence type="ECO:0000313" key="1">
    <source>
        <dbReference type="EMBL" id="PPV15429.1"/>
    </source>
</evidence>
<accession>A0A0A6PZ59</accession>
<gene>
    <name evidence="1" type="ORF">AWN73_11660</name>
</gene>
<protein>
    <submittedName>
        <fullName evidence="1">Uncharacterized protein</fullName>
    </submittedName>
</protein>
<dbReference type="InterPro" id="IPR014060">
    <property type="entry name" value="PglZ"/>
</dbReference>
<reference evidence="1 2" key="1">
    <citation type="submission" date="2016-01" db="EMBL/GenBank/DDBJ databases">
        <title>Characterization of the Clostridium difficile lineages that are prevalent in Hong Kong and China.</title>
        <authorList>
            <person name="Kwok J.S.-L."/>
            <person name="Lam W.-Y."/>
            <person name="Ip M."/>
            <person name="Chan T.-F."/>
            <person name="Hawkey P.M."/>
            <person name="Tsui S.K.-W."/>
        </authorList>
    </citation>
    <scope>NUCLEOTIDE SEQUENCE [LARGE SCALE GENOMIC DNA]</scope>
    <source>
        <strain evidence="1 2">300064</strain>
    </source>
</reference>
<evidence type="ECO:0000313" key="2">
    <source>
        <dbReference type="Proteomes" id="UP000238081"/>
    </source>
</evidence>
<dbReference type="Pfam" id="PF08665">
    <property type="entry name" value="PglZ"/>
    <property type="match status" value="1"/>
</dbReference>
<dbReference type="RefSeq" id="WP_043662649.1">
    <property type="nucleotide sequence ID" value="NZ_JSEG01000004.1"/>
</dbReference>
<name>A0A0A6PZ59_CLOBU</name>
<comment type="caution">
    <text evidence="1">The sequence shown here is derived from an EMBL/GenBank/DDBJ whole genome shotgun (WGS) entry which is preliminary data.</text>
</comment>
<dbReference type="Proteomes" id="UP000238081">
    <property type="component" value="Unassembled WGS sequence"/>
</dbReference>
<proteinExistence type="predicted"/>
<dbReference type="NCBIfam" id="TIGR02687">
    <property type="entry name" value="BREX-1 system phosphatase PglZ type A"/>
    <property type="match status" value="1"/>
</dbReference>
<dbReference type="AlphaFoldDB" id="A0A0A6PZ59"/>
<dbReference type="EMBL" id="LRDH01000099">
    <property type="protein sequence ID" value="PPV15429.1"/>
    <property type="molecule type" value="Genomic_DNA"/>
</dbReference>